<keyword evidence="2" id="KW-1185">Reference proteome</keyword>
<evidence type="ECO:0000313" key="1">
    <source>
        <dbReference type="EMBL" id="MBA0804091.1"/>
    </source>
</evidence>
<organism evidence="1 2">
    <name type="scientific">Gossypium harknessii</name>
    <dbReference type="NCBI Taxonomy" id="34285"/>
    <lineage>
        <taxon>Eukaryota</taxon>
        <taxon>Viridiplantae</taxon>
        <taxon>Streptophyta</taxon>
        <taxon>Embryophyta</taxon>
        <taxon>Tracheophyta</taxon>
        <taxon>Spermatophyta</taxon>
        <taxon>Magnoliopsida</taxon>
        <taxon>eudicotyledons</taxon>
        <taxon>Gunneridae</taxon>
        <taxon>Pentapetalae</taxon>
        <taxon>rosids</taxon>
        <taxon>malvids</taxon>
        <taxon>Malvales</taxon>
        <taxon>Malvaceae</taxon>
        <taxon>Malvoideae</taxon>
        <taxon>Gossypium</taxon>
    </lineage>
</organism>
<protein>
    <submittedName>
        <fullName evidence="1">Uncharacterized protein</fullName>
    </submittedName>
</protein>
<dbReference type="Proteomes" id="UP000593560">
    <property type="component" value="Unassembled WGS sequence"/>
</dbReference>
<accession>A0A7J9H2L3</accession>
<comment type="caution">
    <text evidence="1">The sequence shown here is derived from an EMBL/GenBank/DDBJ whole genome shotgun (WGS) entry which is preliminary data.</text>
</comment>
<name>A0A7J9H2L3_9ROSI</name>
<gene>
    <name evidence="1" type="ORF">Gohar_014245</name>
</gene>
<evidence type="ECO:0000313" key="2">
    <source>
        <dbReference type="Proteomes" id="UP000593560"/>
    </source>
</evidence>
<sequence>MHHPMDSSLPNVFTNGSSALHAGIHPPIELPSHASRIDAPQGMLSTQNSNMGLMQGMNGKMIKPEAGYSGGAPYMFGAESNVLEARPTIGDTSFSTVESSTQPLNEPLLDADISSFGFLGQIPRNFSLSDLTADFSQSSGLFLSVGLCGDMHVHHTTYTYICLHASMCFNLFIISDILESYPRSPFLAPDNETFLDSREREHQGDNKRLDTISEGLSYDDFRSE</sequence>
<dbReference type="EMBL" id="JABFAD010000007">
    <property type="protein sequence ID" value="MBA0804091.1"/>
    <property type="molecule type" value="Genomic_DNA"/>
</dbReference>
<proteinExistence type="predicted"/>
<reference evidence="1 2" key="1">
    <citation type="journal article" date="2019" name="Genome Biol. Evol.">
        <title>Insights into the evolution of the New World diploid cottons (Gossypium, subgenus Houzingenia) based on genome sequencing.</title>
        <authorList>
            <person name="Grover C.E."/>
            <person name="Arick M.A. 2nd"/>
            <person name="Thrash A."/>
            <person name="Conover J.L."/>
            <person name="Sanders W.S."/>
            <person name="Peterson D.G."/>
            <person name="Frelichowski J.E."/>
            <person name="Scheffler J.A."/>
            <person name="Scheffler B.E."/>
            <person name="Wendel J.F."/>
        </authorList>
    </citation>
    <scope>NUCLEOTIDE SEQUENCE [LARGE SCALE GENOMIC DNA]</scope>
    <source>
        <strain evidence="1">0</strain>
        <tissue evidence="1">Leaf</tissue>
    </source>
</reference>
<dbReference type="AlphaFoldDB" id="A0A7J9H2L3"/>
<dbReference type="OrthoDB" id="1620396at2759"/>